<name>A0ABW7MU58_9FLAO</name>
<keyword evidence="8" id="KW-1185">Reference proteome</keyword>
<dbReference type="Proteomes" id="UP001610104">
    <property type="component" value="Unassembled WGS sequence"/>
</dbReference>
<proteinExistence type="predicted"/>
<dbReference type="EMBL" id="JBAWKC010000003">
    <property type="protein sequence ID" value="MFH6769348.1"/>
    <property type="molecule type" value="Genomic_DNA"/>
</dbReference>
<evidence type="ECO:0000313" key="7">
    <source>
        <dbReference type="EMBL" id="MFH6769348.1"/>
    </source>
</evidence>
<keyword evidence="3" id="KW-0812">Transmembrane</keyword>
<dbReference type="RefSeq" id="WP_395438583.1">
    <property type="nucleotide sequence ID" value="NZ_JBAWKC010000003.1"/>
</dbReference>
<comment type="subcellular location">
    <subcellularLocation>
        <location evidence="1">Cell outer membrane</location>
    </subcellularLocation>
</comment>
<sequence length="416" mass="47582">MKKTSFYFVLLITSGLFAQDHLSLTQCYQLVDKSYPLVKQKELLETQNKIDSEIITNKSLPQLSIEAQATYQSEVTEVPIPGSGIESLNKDQYRTTATLSQLIYNGGFIDASLEAKSIALKVQQKQVEVNIYQLKKQINQLYFSILLLQEKKYLLNAKKEQLLSRIKEVKSGIEYGTILPASDKVLEAELIKIKQQFTDIEFNKISLFESLSSLIGQDLETTSVLENPEFNLNIENTISRPELELFQLKRDEIDANQQIISKQMVPKLSGFATGGYGNPGLNMLDNAFKSFYTVGVKLNWNVFDWNSNKKERESLLINKDIINNEVEIFNLNINIELRQQEFEMKKIESFITSDYEIIELRKQILQTAESQLKNGVITSSAYITQLTNLFEDETNLKTHNIQLLLVKANYNITKGL</sequence>
<protein>
    <submittedName>
        <fullName evidence="7">TolC family protein</fullName>
    </submittedName>
</protein>
<evidence type="ECO:0000256" key="5">
    <source>
        <dbReference type="ARBA" id="ARBA00023237"/>
    </source>
</evidence>
<dbReference type="InterPro" id="IPR051906">
    <property type="entry name" value="TolC-like"/>
</dbReference>
<keyword evidence="2" id="KW-1134">Transmembrane beta strand</keyword>
<evidence type="ECO:0000313" key="8">
    <source>
        <dbReference type="Proteomes" id="UP001610104"/>
    </source>
</evidence>
<feature type="signal peptide" evidence="6">
    <location>
        <begin position="1"/>
        <end position="18"/>
    </location>
</feature>
<dbReference type="PANTHER" id="PTHR30026:SF20">
    <property type="entry name" value="OUTER MEMBRANE PROTEIN TOLC"/>
    <property type="match status" value="1"/>
</dbReference>
<evidence type="ECO:0000256" key="3">
    <source>
        <dbReference type="ARBA" id="ARBA00022692"/>
    </source>
</evidence>
<comment type="caution">
    <text evidence="7">The sequence shown here is derived from an EMBL/GenBank/DDBJ whole genome shotgun (WGS) entry which is preliminary data.</text>
</comment>
<evidence type="ECO:0000256" key="6">
    <source>
        <dbReference type="SAM" id="SignalP"/>
    </source>
</evidence>
<reference evidence="7 8" key="1">
    <citation type="submission" date="2024-02" db="EMBL/GenBank/DDBJ databases">
        <title>A Gaetbulibacter species isolated from tidal flats and genomic insights of their niches.</title>
        <authorList>
            <person name="Ye Y."/>
        </authorList>
    </citation>
    <scope>NUCLEOTIDE SEQUENCE [LARGE SCALE GENOMIC DNA]</scope>
    <source>
        <strain evidence="7 8">KEM-8</strain>
    </source>
</reference>
<gene>
    <name evidence="7" type="ORF">V8G56_11410</name>
</gene>
<dbReference type="Gene3D" id="1.20.1600.10">
    <property type="entry name" value="Outer membrane efflux proteins (OEP)"/>
    <property type="match status" value="1"/>
</dbReference>
<keyword evidence="5" id="KW-0998">Cell outer membrane</keyword>
<evidence type="ECO:0000256" key="4">
    <source>
        <dbReference type="ARBA" id="ARBA00023136"/>
    </source>
</evidence>
<accession>A0ABW7MU58</accession>
<organism evidence="7 8">
    <name type="scientific">Gaetbulibacter aquiaggeris</name>
    <dbReference type="NCBI Taxonomy" id="1735373"/>
    <lineage>
        <taxon>Bacteria</taxon>
        <taxon>Pseudomonadati</taxon>
        <taxon>Bacteroidota</taxon>
        <taxon>Flavobacteriia</taxon>
        <taxon>Flavobacteriales</taxon>
        <taxon>Flavobacteriaceae</taxon>
        <taxon>Gaetbulibacter</taxon>
    </lineage>
</organism>
<keyword evidence="4" id="KW-0472">Membrane</keyword>
<evidence type="ECO:0000256" key="1">
    <source>
        <dbReference type="ARBA" id="ARBA00004442"/>
    </source>
</evidence>
<keyword evidence="6" id="KW-0732">Signal</keyword>
<evidence type="ECO:0000256" key="2">
    <source>
        <dbReference type="ARBA" id="ARBA00022452"/>
    </source>
</evidence>
<dbReference type="SUPFAM" id="SSF56954">
    <property type="entry name" value="Outer membrane efflux proteins (OEP)"/>
    <property type="match status" value="1"/>
</dbReference>
<dbReference type="PANTHER" id="PTHR30026">
    <property type="entry name" value="OUTER MEMBRANE PROTEIN TOLC"/>
    <property type="match status" value="1"/>
</dbReference>
<feature type="chain" id="PRO_5046166689" evidence="6">
    <location>
        <begin position="19"/>
        <end position="416"/>
    </location>
</feature>